<evidence type="ECO:0000313" key="1">
    <source>
        <dbReference type="EMBL" id="NML43230.1"/>
    </source>
</evidence>
<evidence type="ECO:0000313" key="2">
    <source>
        <dbReference type="Proteomes" id="UP000541185"/>
    </source>
</evidence>
<proteinExistence type="predicted"/>
<comment type="caution">
    <text evidence="1">The sequence shown here is derived from an EMBL/GenBank/DDBJ whole genome shotgun (WGS) entry which is preliminary data.</text>
</comment>
<keyword evidence="2" id="KW-1185">Reference proteome</keyword>
<reference evidence="1 2" key="1">
    <citation type="submission" date="2020-04" db="EMBL/GenBank/DDBJ databases">
        <title>Ramlibacter sp. G-1-2-2 isolated from soil.</title>
        <authorList>
            <person name="Dahal R.H."/>
        </authorList>
    </citation>
    <scope>NUCLEOTIDE SEQUENCE [LARGE SCALE GENOMIC DNA]</scope>
    <source>
        <strain evidence="1 2">G-1-2-2</strain>
    </source>
</reference>
<protein>
    <submittedName>
        <fullName evidence="1">Uncharacterized protein</fullName>
    </submittedName>
</protein>
<dbReference type="RefSeq" id="WP_169417451.1">
    <property type="nucleotide sequence ID" value="NZ_JABBFX010000001.1"/>
</dbReference>
<dbReference type="AlphaFoldDB" id="A0A848H274"/>
<gene>
    <name evidence="1" type="ORF">HHL11_05675</name>
</gene>
<accession>A0A848H274</accession>
<organism evidence="1 2">
    <name type="scientific">Ramlibacter agri</name>
    <dbReference type="NCBI Taxonomy" id="2728837"/>
    <lineage>
        <taxon>Bacteria</taxon>
        <taxon>Pseudomonadati</taxon>
        <taxon>Pseudomonadota</taxon>
        <taxon>Betaproteobacteria</taxon>
        <taxon>Burkholderiales</taxon>
        <taxon>Comamonadaceae</taxon>
        <taxon>Ramlibacter</taxon>
    </lineage>
</organism>
<sequence length="68" mass="7728">MEERTFKTVVQDTDAPQLRQLAHRHGLRVATRGWVIQEALISGPADAVAGFMPDLRALQEEWNARDAW</sequence>
<name>A0A848H274_9BURK</name>
<dbReference type="Proteomes" id="UP000541185">
    <property type="component" value="Unassembled WGS sequence"/>
</dbReference>
<dbReference type="EMBL" id="JABBFX010000001">
    <property type="protein sequence ID" value="NML43230.1"/>
    <property type="molecule type" value="Genomic_DNA"/>
</dbReference>